<keyword evidence="3" id="KW-1185">Reference proteome</keyword>
<comment type="caution">
    <text evidence="2">The sequence shown here is derived from an EMBL/GenBank/DDBJ whole genome shotgun (WGS) entry which is preliminary data.</text>
</comment>
<evidence type="ECO:0000259" key="1">
    <source>
        <dbReference type="Pfam" id="PF24390"/>
    </source>
</evidence>
<gene>
    <name evidence="2" type="ORF">LL253_15420</name>
</gene>
<accession>A0ABS8H7Q0</accession>
<sequence length="306" mass="34230">MTIAAFPDEINVLEACGRLVDFNAWEQTKIDPEGWLSNFSIAERPFALVLLSRFTFLADHLVDQLFRSAFQNLSNVLFGEEWPESGVVCEGWRRFCNRALITIVQGENPNPSDSGWLFARKARQTLGIDQDQLREPREVVAMLADGFSGPVVFVDDFVGSGEQFVKTWQRQYDLPGGGTASFKALAARSPTSFFYCNAMTTEYGLKRISRCVPSVTVSAGNIIPSRYSLADPESLLWPKAIRNEGIALIEAIGRRLGYGAEDGSEQDWRGFHKLGLALAFQHSVPDANLPIFFTDRNGWRPLVQRL</sequence>
<feature type="domain" description="PRTase-CE" evidence="1">
    <location>
        <begin position="33"/>
        <end position="305"/>
    </location>
</feature>
<dbReference type="Proteomes" id="UP001198830">
    <property type="component" value="Unassembled WGS sequence"/>
</dbReference>
<evidence type="ECO:0000313" key="2">
    <source>
        <dbReference type="EMBL" id="MCC4234068.1"/>
    </source>
</evidence>
<dbReference type="EMBL" id="JAJGNP010000015">
    <property type="protein sequence ID" value="MCC4234068.1"/>
    <property type="molecule type" value="Genomic_DNA"/>
</dbReference>
<organism evidence="2 3">
    <name type="scientific">Sphingobium soli</name>
    <dbReference type="NCBI Taxonomy" id="1591116"/>
    <lineage>
        <taxon>Bacteria</taxon>
        <taxon>Pseudomonadati</taxon>
        <taxon>Pseudomonadota</taxon>
        <taxon>Alphaproteobacteria</taxon>
        <taxon>Sphingomonadales</taxon>
        <taxon>Sphingomonadaceae</taxon>
        <taxon>Sphingobium</taxon>
    </lineage>
</organism>
<name>A0ABS8H7Q0_9SPHN</name>
<proteinExistence type="predicted"/>
<dbReference type="RefSeq" id="WP_228227707.1">
    <property type="nucleotide sequence ID" value="NZ_JAJGNP010000015.1"/>
</dbReference>
<protein>
    <recommendedName>
        <fullName evidence="1">PRTase-CE domain-containing protein</fullName>
    </recommendedName>
</protein>
<reference evidence="2 3" key="1">
    <citation type="submission" date="2021-10" db="EMBL/GenBank/DDBJ databases">
        <title>The diversity and Nitrogen Metabolism of Culturable Nitrate-Utilizing Bacteria Within the Oxygen Minimum Zone of the Changjiang (Yangtze River)Estuary.</title>
        <authorList>
            <person name="Zhang D."/>
            <person name="Zheng J."/>
            <person name="Liu S."/>
            <person name="He W."/>
        </authorList>
    </citation>
    <scope>NUCLEOTIDE SEQUENCE [LARGE SCALE GENOMIC DNA]</scope>
    <source>
        <strain evidence="2 3">FXH275-2</strain>
    </source>
</reference>
<evidence type="ECO:0000313" key="3">
    <source>
        <dbReference type="Proteomes" id="UP001198830"/>
    </source>
</evidence>
<dbReference type="InterPro" id="IPR056920">
    <property type="entry name" value="PRTase-CE"/>
</dbReference>
<dbReference type="Pfam" id="PF24390">
    <property type="entry name" value="PRTase-CE"/>
    <property type="match status" value="1"/>
</dbReference>